<organism evidence="3 4">
    <name type="scientific">Knufia fluminis</name>
    <dbReference type="NCBI Taxonomy" id="191047"/>
    <lineage>
        <taxon>Eukaryota</taxon>
        <taxon>Fungi</taxon>
        <taxon>Dikarya</taxon>
        <taxon>Ascomycota</taxon>
        <taxon>Pezizomycotina</taxon>
        <taxon>Eurotiomycetes</taxon>
        <taxon>Chaetothyriomycetidae</taxon>
        <taxon>Chaetothyriales</taxon>
        <taxon>Trichomeriaceae</taxon>
        <taxon>Knufia</taxon>
    </lineage>
</organism>
<dbReference type="InterPro" id="IPR008972">
    <property type="entry name" value="Cupredoxin"/>
</dbReference>
<dbReference type="AlphaFoldDB" id="A0AAN8I7L6"/>
<sequence>MHIINTVATTLSLTYLASCTDISTGNFPVNPGLVLRTDHSSSPAAAGSERMVQIVTVGDTNGSLKFFPENVKAEVGSVVQFQFYPKNHTITESTFAEPCKPMPANMSTPERPGQKSGFVPVTPDAQFRPVYNLIVNDTKPIWIFCGQMPHCQKGMSMVINVNESSTDKTLEKYKEAAAKLPVPPPPAAGAPAPPAGSASASAGSASASATFGGGASASTVTPPAATASAAGPSLAGTVTSAAAISGSGAAASIATFTGAATPRELPAAGMLAAGALWAFL</sequence>
<gene>
    <name evidence="3" type="ORF">OHC33_006428</name>
</gene>
<proteinExistence type="predicted"/>
<dbReference type="SUPFAM" id="SSF49503">
    <property type="entry name" value="Cupredoxins"/>
    <property type="match status" value="1"/>
</dbReference>
<dbReference type="CDD" id="cd00920">
    <property type="entry name" value="Cupredoxin"/>
    <property type="match status" value="1"/>
</dbReference>
<keyword evidence="4" id="KW-1185">Reference proteome</keyword>
<name>A0AAN8I7L6_9EURO</name>
<comment type="caution">
    <text evidence="3">The sequence shown here is derived from an EMBL/GenBank/DDBJ whole genome shotgun (WGS) entry which is preliminary data.</text>
</comment>
<feature type="region of interest" description="Disordered" evidence="1">
    <location>
        <begin position="180"/>
        <end position="203"/>
    </location>
</feature>
<accession>A0AAN8I7L6</accession>
<feature type="compositionally biased region" description="Pro residues" evidence="1">
    <location>
        <begin position="181"/>
        <end position="194"/>
    </location>
</feature>
<feature type="signal peptide" evidence="2">
    <location>
        <begin position="1"/>
        <end position="19"/>
    </location>
</feature>
<dbReference type="InterPro" id="IPR052953">
    <property type="entry name" value="Ser-rich/MCO-related"/>
</dbReference>
<dbReference type="EMBL" id="JAKLMC020000015">
    <property type="protein sequence ID" value="KAK5952385.1"/>
    <property type="molecule type" value="Genomic_DNA"/>
</dbReference>
<reference evidence="3 4" key="1">
    <citation type="submission" date="2022-12" db="EMBL/GenBank/DDBJ databases">
        <title>Genomic features and morphological characterization of a novel Knufia sp. strain isolated from spacecraft assembly facility.</title>
        <authorList>
            <person name="Teixeira M."/>
            <person name="Chander A.M."/>
            <person name="Stajich J.E."/>
            <person name="Venkateswaran K."/>
        </authorList>
    </citation>
    <scope>NUCLEOTIDE SEQUENCE [LARGE SCALE GENOMIC DNA]</scope>
    <source>
        <strain evidence="3 4">FJI-L2-BK-P2</strain>
    </source>
</reference>
<evidence type="ECO:0000256" key="2">
    <source>
        <dbReference type="SAM" id="SignalP"/>
    </source>
</evidence>
<evidence type="ECO:0000313" key="4">
    <source>
        <dbReference type="Proteomes" id="UP001316803"/>
    </source>
</evidence>
<feature type="chain" id="PRO_5042971994" description="Extracellular serine-rich protein" evidence="2">
    <location>
        <begin position="20"/>
        <end position="280"/>
    </location>
</feature>
<dbReference type="Proteomes" id="UP001316803">
    <property type="component" value="Unassembled WGS sequence"/>
</dbReference>
<keyword evidence="2" id="KW-0732">Signal</keyword>
<evidence type="ECO:0008006" key="5">
    <source>
        <dbReference type="Google" id="ProtNLM"/>
    </source>
</evidence>
<evidence type="ECO:0000256" key="1">
    <source>
        <dbReference type="SAM" id="MobiDB-lite"/>
    </source>
</evidence>
<dbReference type="Gene3D" id="2.60.40.420">
    <property type="entry name" value="Cupredoxins - blue copper proteins"/>
    <property type="match status" value="1"/>
</dbReference>
<evidence type="ECO:0000313" key="3">
    <source>
        <dbReference type="EMBL" id="KAK5952385.1"/>
    </source>
</evidence>
<dbReference type="PANTHER" id="PTHR34883:SF15">
    <property type="entry name" value="EXTRACELLULAR SERINE-RICH PROTEIN"/>
    <property type="match status" value="1"/>
</dbReference>
<protein>
    <recommendedName>
        <fullName evidence="5">Extracellular serine-rich protein</fullName>
    </recommendedName>
</protein>
<dbReference type="PANTHER" id="PTHR34883">
    <property type="entry name" value="SERINE-RICH PROTEIN, PUTATIVE-RELATED-RELATED"/>
    <property type="match status" value="1"/>
</dbReference>